<evidence type="ECO:0000313" key="7">
    <source>
        <dbReference type="Proteomes" id="UP000198556"/>
    </source>
</evidence>
<evidence type="ECO:0000313" key="6">
    <source>
        <dbReference type="EMBL" id="SER10321.1"/>
    </source>
</evidence>
<dbReference type="Pfam" id="PF03466">
    <property type="entry name" value="LysR_substrate"/>
    <property type="match status" value="1"/>
</dbReference>
<dbReference type="OrthoDB" id="9785745at2"/>
<dbReference type="PROSITE" id="PS50931">
    <property type="entry name" value="HTH_LYSR"/>
    <property type="match status" value="1"/>
</dbReference>
<dbReference type="Gene3D" id="1.10.10.10">
    <property type="entry name" value="Winged helix-like DNA-binding domain superfamily/Winged helix DNA-binding domain"/>
    <property type="match status" value="1"/>
</dbReference>
<dbReference type="RefSeq" id="WP_089746696.1">
    <property type="nucleotide sequence ID" value="NZ_FOGF01000019.1"/>
</dbReference>
<dbReference type="InterPro" id="IPR000847">
    <property type="entry name" value="LysR_HTH_N"/>
</dbReference>
<keyword evidence="4" id="KW-0804">Transcription</keyword>
<evidence type="ECO:0000259" key="5">
    <source>
        <dbReference type="PROSITE" id="PS50931"/>
    </source>
</evidence>
<dbReference type="EMBL" id="FOGF01000019">
    <property type="protein sequence ID" value="SER10321.1"/>
    <property type="molecule type" value="Genomic_DNA"/>
</dbReference>
<name>A0A1H9LFQ0_9LACT</name>
<dbReference type="Gene3D" id="3.40.190.10">
    <property type="entry name" value="Periplasmic binding protein-like II"/>
    <property type="match status" value="2"/>
</dbReference>
<dbReference type="SUPFAM" id="SSF53850">
    <property type="entry name" value="Periplasmic binding protein-like II"/>
    <property type="match status" value="1"/>
</dbReference>
<dbReference type="InterPro" id="IPR005119">
    <property type="entry name" value="LysR_subst-bd"/>
</dbReference>
<feature type="domain" description="HTH lysR-type" evidence="5">
    <location>
        <begin position="1"/>
        <end position="58"/>
    </location>
</feature>
<dbReference type="SUPFAM" id="SSF46785">
    <property type="entry name" value="Winged helix' DNA-binding domain"/>
    <property type="match status" value="1"/>
</dbReference>
<dbReference type="AlphaFoldDB" id="A0A1H9LFQ0"/>
<evidence type="ECO:0000256" key="2">
    <source>
        <dbReference type="ARBA" id="ARBA00023015"/>
    </source>
</evidence>
<dbReference type="PANTHER" id="PTHR30126">
    <property type="entry name" value="HTH-TYPE TRANSCRIPTIONAL REGULATOR"/>
    <property type="match status" value="1"/>
</dbReference>
<dbReference type="PRINTS" id="PR00039">
    <property type="entry name" value="HTHLYSR"/>
</dbReference>
<dbReference type="InterPro" id="IPR036388">
    <property type="entry name" value="WH-like_DNA-bd_sf"/>
</dbReference>
<protein>
    <submittedName>
        <fullName evidence="6">DNA-binding transcriptional regulator, LysR family</fullName>
    </submittedName>
</protein>
<gene>
    <name evidence="6" type="ORF">SAMN05421767_11915</name>
</gene>
<dbReference type="Proteomes" id="UP000198556">
    <property type="component" value="Unassembled WGS sequence"/>
</dbReference>
<sequence>MLDIKLKTFLEVANTMNFTKASKNLHITQPAVSNHIHLLEKDYQCKLFDYHHKKLSLTKEGQFLQKRVRTLVNDELILKEQLRMGLPTTEHLKIGLTKTIGGFIAMKPLSHYLKEHHYENATISIKNTATLLNELREGTIHLALIEGHFDNQEFDSLVYSMEKFVCVAHKDHQFSKPVKKLEDLLDETIILREDGSGTRALLVNELFKNNLQLEDFKKRIVINAMHPLIQLVEDDLGISFMYQSAIKEELRRGDLQVIPLENFEMSHNFTFVWLASSIFSEHYQEIAQDITNDC</sequence>
<accession>A0A1H9LFQ0</accession>
<dbReference type="PANTHER" id="PTHR30126:SF91">
    <property type="entry name" value="LYSR FAMILY TRANSCRIPTIONAL REGULATOR"/>
    <property type="match status" value="1"/>
</dbReference>
<comment type="similarity">
    <text evidence="1">Belongs to the LysR transcriptional regulatory family.</text>
</comment>
<dbReference type="Pfam" id="PF00126">
    <property type="entry name" value="HTH_1"/>
    <property type="match status" value="1"/>
</dbReference>
<keyword evidence="2" id="KW-0805">Transcription regulation</keyword>
<keyword evidence="3 6" id="KW-0238">DNA-binding</keyword>
<proteinExistence type="inferred from homology"/>
<organism evidence="6 7">
    <name type="scientific">Granulicatella balaenopterae</name>
    <dbReference type="NCBI Taxonomy" id="137733"/>
    <lineage>
        <taxon>Bacteria</taxon>
        <taxon>Bacillati</taxon>
        <taxon>Bacillota</taxon>
        <taxon>Bacilli</taxon>
        <taxon>Lactobacillales</taxon>
        <taxon>Carnobacteriaceae</taxon>
        <taxon>Granulicatella</taxon>
    </lineage>
</organism>
<keyword evidence="7" id="KW-1185">Reference proteome</keyword>
<evidence type="ECO:0000256" key="4">
    <source>
        <dbReference type="ARBA" id="ARBA00023163"/>
    </source>
</evidence>
<dbReference type="STRING" id="137733.SAMN05421767_11915"/>
<dbReference type="InterPro" id="IPR036390">
    <property type="entry name" value="WH_DNA-bd_sf"/>
</dbReference>
<dbReference type="GO" id="GO:0000976">
    <property type="term" value="F:transcription cis-regulatory region binding"/>
    <property type="evidence" value="ECO:0007669"/>
    <property type="project" value="TreeGrafter"/>
</dbReference>
<reference evidence="6 7" key="1">
    <citation type="submission" date="2016-10" db="EMBL/GenBank/DDBJ databases">
        <authorList>
            <person name="de Groot N.N."/>
        </authorList>
    </citation>
    <scope>NUCLEOTIDE SEQUENCE [LARGE SCALE GENOMIC DNA]</scope>
    <source>
        <strain evidence="6 7">DSM 15827</strain>
    </source>
</reference>
<evidence type="ECO:0000256" key="3">
    <source>
        <dbReference type="ARBA" id="ARBA00023125"/>
    </source>
</evidence>
<evidence type="ECO:0000256" key="1">
    <source>
        <dbReference type="ARBA" id="ARBA00009437"/>
    </source>
</evidence>
<dbReference type="GO" id="GO:0003700">
    <property type="term" value="F:DNA-binding transcription factor activity"/>
    <property type="evidence" value="ECO:0007669"/>
    <property type="project" value="InterPro"/>
</dbReference>